<evidence type="ECO:0000256" key="2">
    <source>
        <dbReference type="ARBA" id="ARBA00022737"/>
    </source>
</evidence>
<evidence type="ECO:0000313" key="9">
    <source>
        <dbReference type="Proteomes" id="UP001497482"/>
    </source>
</evidence>
<dbReference type="PANTHER" id="PTHR24379">
    <property type="entry name" value="KRAB AND ZINC FINGER DOMAIN-CONTAINING"/>
    <property type="match status" value="1"/>
</dbReference>
<dbReference type="PANTHER" id="PTHR24379:SF121">
    <property type="entry name" value="C2H2-TYPE DOMAIN-CONTAINING PROTEIN"/>
    <property type="match status" value="1"/>
</dbReference>
<dbReference type="InterPro" id="IPR013087">
    <property type="entry name" value="Znf_C2H2_type"/>
</dbReference>
<gene>
    <name evidence="8" type="ORF">KC01_LOCUS15125</name>
</gene>
<dbReference type="PROSITE" id="PS50157">
    <property type="entry name" value="ZINC_FINGER_C2H2_2"/>
    <property type="match status" value="5"/>
</dbReference>
<keyword evidence="4" id="KW-0862">Zinc</keyword>
<dbReference type="FunFam" id="3.30.160.60:FF:000100">
    <property type="entry name" value="Zinc finger 45-like"/>
    <property type="match status" value="1"/>
</dbReference>
<feature type="domain" description="C2H2-type" evidence="7">
    <location>
        <begin position="54"/>
        <end position="81"/>
    </location>
</feature>
<dbReference type="PROSITE" id="PS00028">
    <property type="entry name" value="ZINC_FINGER_C2H2_1"/>
    <property type="match status" value="4"/>
</dbReference>
<evidence type="ECO:0000259" key="7">
    <source>
        <dbReference type="PROSITE" id="PS50157"/>
    </source>
</evidence>
<dbReference type="SUPFAM" id="SSF57667">
    <property type="entry name" value="beta-beta-alpha zinc fingers"/>
    <property type="match status" value="3"/>
</dbReference>
<organism evidence="8 9">
    <name type="scientific">Knipowitschia caucasica</name>
    <name type="common">Caucasian dwarf goby</name>
    <name type="synonym">Pomatoschistus caucasicus</name>
    <dbReference type="NCBI Taxonomy" id="637954"/>
    <lineage>
        <taxon>Eukaryota</taxon>
        <taxon>Metazoa</taxon>
        <taxon>Chordata</taxon>
        <taxon>Craniata</taxon>
        <taxon>Vertebrata</taxon>
        <taxon>Euteleostomi</taxon>
        <taxon>Actinopterygii</taxon>
        <taxon>Neopterygii</taxon>
        <taxon>Teleostei</taxon>
        <taxon>Neoteleostei</taxon>
        <taxon>Acanthomorphata</taxon>
        <taxon>Gobiaria</taxon>
        <taxon>Gobiiformes</taxon>
        <taxon>Gobioidei</taxon>
        <taxon>Gobiidae</taxon>
        <taxon>Gobiinae</taxon>
        <taxon>Knipowitschia</taxon>
    </lineage>
</organism>
<keyword evidence="2" id="KW-0677">Repeat</keyword>
<keyword evidence="1" id="KW-0479">Metal-binding</keyword>
<proteinExistence type="predicted"/>
<dbReference type="GO" id="GO:0008270">
    <property type="term" value="F:zinc ion binding"/>
    <property type="evidence" value="ECO:0007669"/>
    <property type="project" value="UniProtKB-KW"/>
</dbReference>
<sequence>MDLQWENLPEFKTEVHQCIPCFITFRDPKAKARHMKKTHGDIYKQQLQMTETQFSCYKCDKVFNSSEELTEHSASHNFNEKSFECPYCPATFYTYTEMTKHRRWYCGKRQCPCRDCGIKFPNPSRLTQHRVRFHSPGVTSQIEEDLTYKCSKCDCIFQNQEELIDHQEKDQDCTLYEPDPPKKRGRKPKSEKGFYDSYIKKDVNLIGEKKSKLEIPCPDPDCDLVFPSVDALRAHKKEQHGRSSQTPHACTECDQSFGESHQLADHIAKAHGPEEFTCPTCGERFPSTSDLTDHLRTHCKKEEPEFNIEII</sequence>
<dbReference type="Pfam" id="PF00096">
    <property type="entry name" value="zf-C2H2"/>
    <property type="match status" value="5"/>
</dbReference>
<dbReference type="SMART" id="SM00355">
    <property type="entry name" value="ZnF_C2H2"/>
    <property type="match status" value="8"/>
</dbReference>
<dbReference type="Proteomes" id="UP001497482">
    <property type="component" value="Chromosome 16"/>
</dbReference>
<reference evidence="8 9" key="1">
    <citation type="submission" date="2024-04" db="EMBL/GenBank/DDBJ databases">
        <authorList>
            <person name="Waldvogel A.-M."/>
            <person name="Schoenle A."/>
        </authorList>
    </citation>
    <scope>NUCLEOTIDE SEQUENCE [LARGE SCALE GENOMIC DNA]</scope>
</reference>
<evidence type="ECO:0000256" key="3">
    <source>
        <dbReference type="ARBA" id="ARBA00022771"/>
    </source>
</evidence>
<keyword evidence="3 5" id="KW-0863">Zinc-finger</keyword>
<name>A0AAV2K8R8_KNICA</name>
<feature type="domain" description="C2H2-type" evidence="7">
    <location>
        <begin position="109"/>
        <end position="135"/>
    </location>
</feature>
<feature type="domain" description="C2H2-type" evidence="7">
    <location>
        <begin position="276"/>
        <end position="303"/>
    </location>
</feature>
<evidence type="ECO:0000313" key="8">
    <source>
        <dbReference type="EMBL" id="CAL1584858.1"/>
    </source>
</evidence>
<feature type="domain" description="C2H2-type" evidence="7">
    <location>
        <begin position="248"/>
        <end position="276"/>
    </location>
</feature>
<dbReference type="InterPro" id="IPR036236">
    <property type="entry name" value="Znf_C2H2_sf"/>
</dbReference>
<feature type="region of interest" description="Disordered" evidence="6">
    <location>
        <begin position="168"/>
        <end position="191"/>
    </location>
</feature>
<evidence type="ECO:0000256" key="6">
    <source>
        <dbReference type="SAM" id="MobiDB-lite"/>
    </source>
</evidence>
<keyword evidence="9" id="KW-1185">Reference proteome</keyword>
<evidence type="ECO:0000256" key="1">
    <source>
        <dbReference type="ARBA" id="ARBA00022723"/>
    </source>
</evidence>
<protein>
    <recommendedName>
        <fullName evidence="7">C2H2-type domain-containing protein</fullName>
    </recommendedName>
</protein>
<accession>A0AAV2K8R8</accession>
<evidence type="ECO:0000256" key="5">
    <source>
        <dbReference type="PROSITE-ProRule" id="PRU00042"/>
    </source>
</evidence>
<dbReference type="AlphaFoldDB" id="A0AAV2K8R8"/>
<feature type="domain" description="C2H2-type" evidence="7">
    <location>
        <begin position="83"/>
        <end position="110"/>
    </location>
</feature>
<evidence type="ECO:0000256" key="4">
    <source>
        <dbReference type="ARBA" id="ARBA00022833"/>
    </source>
</evidence>
<dbReference type="Pfam" id="PF13912">
    <property type="entry name" value="zf-C2H2_6"/>
    <property type="match status" value="2"/>
</dbReference>
<dbReference type="EMBL" id="OZ035838">
    <property type="protein sequence ID" value="CAL1584858.1"/>
    <property type="molecule type" value="Genomic_DNA"/>
</dbReference>
<dbReference type="Gene3D" id="3.30.160.60">
    <property type="entry name" value="Classic Zinc Finger"/>
    <property type="match status" value="4"/>
</dbReference>